<protein>
    <submittedName>
        <fullName evidence="1">Uncharacterized protein</fullName>
    </submittedName>
</protein>
<proteinExistence type="predicted"/>
<organism evidence="1 2">
    <name type="scientific">Shewanella surugensis</name>
    <dbReference type="NCBI Taxonomy" id="212020"/>
    <lineage>
        <taxon>Bacteria</taxon>
        <taxon>Pseudomonadati</taxon>
        <taxon>Pseudomonadota</taxon>
        <taxon>Gammaproteobacteria</taxon>
        <taxon>Alteromonadales</taxon>
        <taxon>Shewanellaceae</taxon>
        <taxon>Shewanella</taxon>
    </lineage>
</organism>
<gene>
    <name evidence="1" type="ORF">L2764_27100</name>
</gene>
<evidence type="ECO:0000313" key="1">
    <source>
        <dbReference type="EMBL" id="MCL1128012.1"/>
    </source>
</evidence>
<keyword evidence="2" id="KW-1185">Reference proteome</keyword>
<dbReference type="EMBL" id="JAKIKS010000296">
    <property type="protein sequence ID" value="MCL1128012.1"/>
    <property type="molecule type" value="Genomic_DNA"/>
</dbReference>
<comment type="caution">
    <text evidence="1">The sequence shown here is derived from an EMBL/GenBank/DDBJ whole genome shotgun (WGS) entry which is preliminary data.</text>
</comment>
<accession>A0ABT0LJY1</accession>
<sequence>MGASNSITIGQWSSLKAGATFSGTLGAAFSSFTGIKTDLKLVHCDFTIDKKEFVTAKMKAAAQETRLAAERIDVIANSAMFEAQRLKTVIDTVAIQGQSIQTANANITLVKCLTKSYRIF</sequence>
<dbReference type="RefSeq" id="WP_248943434.1">
    <property type="nucleotide sequence ID" value="NZ_JAKIKS010000296.1"/>
</dbReference>
<name>A0ABT0LJY1_9GAMM</name>
<dbReference type="Proteomes" id="UP001203423">
    <property type="component" value="Unassembled WGS sequence"/>
</dbReference>
<evidence type="ECO:0000313" key="2">
    <source>
        <dbReference type="Proteomes" id="UP001203423"/>
    </source>
</evidence>
<reference evidence="1 2" key="1">
    <citation type="submission" date="2022-01" db="EMBL/GenBank/DDBJ databases">
        <title>Whole genome-based taxonomy of the Shewanellaceae.</title>
        <authorList>
            <person name="Martin-Rodriguez A.J."/>
        </authorList>
    </citation>
    <scope>NUCLEOTIDE SEQUENCE [LARGE SCALE GENOMIC DNA]</scope>
    <source>
        <strain evidence="1 2">DSM 17177</strain>
    </source>
</reference>